<keyword evidence="1" id="KW-0328">Glycosyltransferase</keyword>
<dbReference type="PANTHER" id="PTHR43285:SF2">
    <property type="entry name" value="ANTHRANILATE PHOSPHORIBOSYLTRANSFERASE"/>
    <property type="match status" value="1"/>
</dbReference>
<feature type="compositionally biased region" description="Polar residues" evidence="3">
    <location>
        <begin position="40"/>
        <end position="58"/>
    </location>
</feature>
<proteinExistence type="predicted"/>
<dbReference type="FunCoup" id="A0A317XLQ5">
    <property type="interactions" value="353"/>
</dbReference>
<dbReference type="Gene3D" id="3.40.1030.10">
    <property type="entry name" value="Nucleoside phosphorylase/phosphoribosyltransferase catalytic domain"/>
    <property type="match status" value="1"/>
</dbReference>
<name>A0A317XLQ5_9BASI</name>
<dbReference type="AlphaFoldDB" id="A0A317XLQ5"/>
<dbReference type="EMBL" id="KZ819197">
    <property type="protein sequence ID" value="PWY98769.1"/>
    <property type="molecule type" value="Genomic_DNA"/>
</dbReference>
<dbReference type="InterPro" id="IPR035902">
    <property type="entry name" value="Nuc_phospho_transferase"/>
</dbReference>
<dbReference type="PANTHER" id="PTHR43285">
    <property type="entry name" value="ANTHRANILATE PHOSPHORIBOSYLTRANSFERASE"/>
    <property type="match status" value="1"/>
</dbReference>
<organism evidence="5 6">
    <name type="scientific">Testicularia cyperi</name>
    <dbReference type="NCBI Taxonomy" id="1882483"/>
    <lineage>
        <taxon>Eukaryota</taxon>
        <taxon>Fungi</taxon>
        <taxon>Dikarya</taxon>
        <taxon>Basidiomycota</taxon>
        <taxon>Ustilaginomycotina</taxon>
        <taxon>Ustilaginomycetes</taxon>
        <taxon>Ustilaginales</taxon>
        <taxon>Anthracoideaceae</taxon>
        <taxon>Testicularia</taxon>
    </lineage>
</organism>
<dbReference type="InterPro" id="IPR005940">
    <property type="entry name" value="Anthranilate_Pribosyl_Tfrase"/>
</dbReference>
<dbReference type="GO" id="GO:0004048">
    <property type="term" value="F:anthranilate phosphoribosyltransferase activity"/>
    <property type="evidence" value="ECO:0007669"/>
    <property type="project" value="InterPro"/>
</dbReference>
<dbReference type="SUPFAM" id="SSF52418">
    <property type="entry name" value="Nucleoside phosphorylase/phosphoribosyltransferase catalytic domain"/>
    <property type="match status" value="1"/>
</dbReference>
<keyword evidence="6" id="KW-1185">Reference proteome</keyword>
<protein>
    <recommendedName>
        <fullName evidence="4">Glycosyl transferase family 3 domain-containing protein</fullName>
    </recommendedName>
</protein>
<feature type="compositionally biased region" description="Basic and acidic residues" evidence="3">
    <location>
        <begin position="461"/>
        <end position="481"/>
    </location>
</feature>
<evidence type="ECO:0000256" key="2">
    <source>
        <dbReference type="ARBA" id="ARBA00022679"/>
    </source>
</evidence>
<dbReference type="Pfam" id="PF00591">
    <property type="entry name" value="Glycos_transf_3"/>
    <property type="match status" value="1"/>
</dbReference>
<evidence type="ECO:0000313" key="6">
    <source>
        <dbReference type="Proteomes" id="UP000246740"/>
    </source>
</evidence>
<keyword evidence="2" id="KW-0808">Transferase</keyword>
<feature type="region of interest" description="Disordered" evidence="3">
    <location>
        <begin position="453"/>
        <end position="499"/>
    </location>
</feature>
<dbReference type="Proteomes" id="UP000246740">
    <property type="component" value="Unassembled WGS sequence"/>
</dbReference>
<evidence type="ECO:0000259" key="4">
    <source>
        <dbReference type="Pfam" id="PF00591"/>
    </source>
</evidence>
<dbReference type="GO" id="GO:0005829">
    <property type="term" value="C:cytosol"/>
    <property type="evidence" value="ECO:0007669"/>
    <property type="project" value="TreeGrafter"/>
</dbReference>
<dbReference type="InterPro" id="IPR000312">
    <property type="entry name" value="Glycosyl_Trfase_fam3"/>
</dbReference>
<gene>
    <name evidence="5" type="ORF">BCV70DRAFT_201567</name>
</gene>
<feature type="domain" description="Glycosyl transferase family 3" evidence="4">
    <location>
        <begin position="138"/>
        <end position="347"/>
    </location>
</feature>
<reference evidence="5 6" key="1">
    <citation type="journal article" date="2018" name="Mol. Biol. Evol.">
        <title>Broad Genomic Sampling Reveals a Smut Pathogenic Ancestry of the Fungal Clade Ustilaginomycotina.</title>
        <authorList>
            <person name="Kijpornyongpan T."/>
            <person name="Mondo S.J."/>
            <person name="Barry K."/>
            <person name="Sandor L."/>
            <person name="Lee J."/>
            <person name="Lipzen A."/>
            <person name="Pangilinan J."/>
            <person name="LaButti K."/>
            <person name="Hainaut M."/>
            <person name="Henrissat B."/>
            <person name="Grigoriev I.V."/>
            <person name="Spatafora J.W."/>
            <person name="Aime M.C."/>
        </authorList>
    </citation>
    <scope>NUCLEOTIDE SEQUENCE [LARGE SCALE GENOMIC DNA]</scope>
    <source>
        <strain evidence="5 6">MCA 3645</strain>
    </source>
</reference>
<dbReference type="GO" id="GO:0000162">
    <property type="term" value="P:L-tryptophan biosynthetic process"/>
    <property type="evidence" value="ECO:0007669"/>
    <property type="project" value="InterPro"/>
</dbReference>
<dbReference type="InParanoid" id="A0A317XLQ5"/>
<accession>A0A317XLQ5</accession>
<dbReference type="NCBIfam" id="TIGR01245">
    <property type="entry name" value="trpD"/>
    <property type="match status" value="1"/>
</dbReference>
<dbReference type="OrthoDB" id="427800at2759"/>
<sequence length="499" mass="54247">MSSQAQPAPASLAKANGAEQHHTAETFKPLLKALAVAASVDSQSGEPNHPTGTSTISHQQLQHVLEHLADPNFTSSRENHAQIGSALTCLKFCRLDIQSETFALAAKIFLDCCLDVHVPELDNAEREYGESIVEYRGTLDLVGTGGDGKDTFNVSTTAAMVAAGVRGVRVCKHGAKASSSTSGSADLLISLGIPLLSLPASQLTSVLRKSKFSFLFAQLYHPALAPLGPIRRSLGFPTIFNVLGPLINPAKPQRCILGVHSYYLGRIFAEALRKRGTERAWIVCGQEGLDEISPAGKTDVWELKDGHISEFTISPADFGLPSHPLEHVGSHSADENAAIVLKLFSTPDGNSLPSEPLQHRLDLQPQDFLNFAPETMVHIRSLPSIPQKVRLQAVRDYTLLQSAALLYVGSYASDLKQATELARHSIHSGDALRALETFREESNLSIQRQEQHDAAMATSQRQKEALKESRKSIEESVKRQDQYSYLPEIRQDAAVGTDD</sequence>
<feature type="region of interest" description="Disordered" evidence="3">
    <location>
        <begin position="39"/>
        <end position="58"/>
    </location>
</feature>
<dbReference type="STRING" id="1882483.A0A317XLQ5"/>
<evidence type="ECO:0000256" key="1">
    <source>
        <dbReference type="ARBA" id="ARBA00022676"/>
    </source>
</evidence>
<evidence type="ECO:0000313" key="5">
    <source>
        <dbReference type="EMBL" id="PWY98769.1"/>
    </source>
</evidence>
<evidence type="ECO:0000256" key="3">
    <source>
        <dbReference type="SAM" id="MobiDB-lite"/>
    </source>
</evidence>